<evidence type="ECO:0000256" key="2">
    <source>
        <dbReference type="ARBA" id="ARBA00022691"/>
    </source>
</evidence>
<evidence type="ECO:0000256" key="1">
    <source>
        <dbReference type="ARBA" id="ARBA00001966"/>
    </source>
</evidence>
<evidence type="ECO:0000313" key="7">
    <source>
        <dbReference type="EMBL" id="PIP15394.1"/>
    </source>
</evidence>
<dbReference type="GO" id="GO:0031419">
    <property type="term" value="F:cobalamin binding"/>
    <property type="evidence" value="ECO:0007669"/>
    <property type="project" value="InterPro"/>
</dbReference>
<dbReference type="EMBL" id="PCRF01000295">
    <property type="protein sequence ID" value="PIP15394.1"/>
    <property type="molecule type" value="Genomic_DNA"/>
</dbReference>
<dbReference type="InterPro" id="IPR007197">
    <property type="entry name" value="rSAM"/>
</dbReference>
<proteinExistence type="predicted"/>
<feature type="domain" description="B12-binding" evidence="6">
    <location>
        <begin position="1"/>
        <end position="134"/>
    </location>
</feature>
<comment type="cofactor">
    <cofactor evidence="1">
        <name>[4Fe-4S] cluster</name>
        <dbReference type="ChEBI" id="CHEBI:49883"/>
    </cofactor>
</comment>
<dbReference type="GO" id="GO:0051539">
    <property type="term" value="F:4 iron, 4 sulfur cluster binding"/>
    <property type="evidence" value="ECO:0007669"/>
    <property type="project" value="UniProtKB-KW"/>
</dbReference>
<dbReference type="Pfam" id="PF04055">
    <property type="entry name" value="Radical_SAM"/>
    <property type="match status" value="1"/>
</dbReference>
<dbReference type="SUPFAM" id="SSF52242">
    <property type="entry name" value="Cobalamin (vitamin B12)-binding domain"/>
    <property type="match status" value="1"/>
</dbReference>
<dbReference type="SFLD" id="SFLDG01082">
    <property type="entry name" value="B12-binding_domain_containing"/>
    <property type="match status" value="1"/>
</dbReference>
<evidence type="ECO:0000259" key="6">
    <source>
        <dbReference type="PROSITE" id="PS51332"/>
    </source>
</evidence>
<dbReference type="SFLD" id="SFLDS00029">
    <property type="entry name" value="Radical_SAM"/>
    <property type="match status" value="1"/>
</dbReference>
<dbReference type="Proteomes" id="UP000230392">
    <property type="component" value="Unassembled WGS sequence"/>
</dbReference>
<dbReference type="Gene3D" id="3.80.30.20">
    <property type="entry name" value="tm_1862 like domain"/>
    <property type="match status" value="1"/>
</dbReference>
<gene>
    <name evidence="7" type="ORF">COX46_06025</name>
</gene>
<dbReference type="GO" id="GO:0046872">
    <property type="term" value="F:metal ion binding"/>
    <property type="evidence" value="ECO:0007669"/>
    <property type="project" value="UniProtKB-KW"/>
</dbReference>
<name>A0A2G9Y856_9BACT</name>
<evidence type="ECO:0000256" key="4">
    <source>
        <dbReference type="ARBA" id="ARBA00023004"/>
    </source>
</evidence>
<dbReference type="Gene3D" id="3.40.50.280">
    <property type="entry name" value="Cobalamin-binding domain"/>
    <property type="match status" value="1"/>
</dbReference>
<feature type="non-terminal residue" evidence="7">
    <location>
        <position position="292"/>
    </location>
</feature>
<reference evidence="7 8" key="1">
    <citation type="submission" date="2017-09" db="EMBL/GenBank/DDBJ databases">
        <title>Depth-based differentiation of microbial function through sediment-hosted aquifers and enrichment of novel symbionts in the deep terrestrial subsurface.</title>
        <authorList>
            <person name="Probst A.J."/>
            <person name="Ladd B."/>
            <person name="Jarett J.K."/>
            <person name="Geller-Mcgrath D.E."/>
            <person name="Sieber C.M."/>
            <person name="Emerson J.B."/>
            <person name="Anantharaman K."/>
            <person name="Thomas B.C."/>
            <person name="Malmstrom R."/>
            <person name="Stieglmeier M."/>
            <person name="Klingl A."/>
            <person name="Woyke T."/>
            <person name="Ryan C.M."/>
            <person name="Banfield J.F."/>
        </authorList>
    </citation>
    <scope>NUCLEOTIDE SEQUENCE [LARGE SCALE GENOMIC DNA]</scope>
    <source>
        <strain evidence="7">CG23_combo_of_CG06-09_8_20_14_all_48_7</strain>
    </source>
</reference>
<dbReference type="InterPro" id="IPR034466">
    <property type="entry name" value="Methyltransferase_Class_B"/>
</dbReference>
<dbReference type="GO" id="GO:0003824">
    <property type="term" value="F:catalytic activity"/>
    <property type="evidence" value="ECO:0007669"/>
    <property type="project" value="InterPro"/>
</dbReference>
<organism evidence="7 8">
    <name type="scientific">bacterium (Candidatus Ratteibacteria) CG23_combo_of_CG06-09_8_20_14_all_48_7</name>
    <dbReference type="NCBI Taxonomy" id="2014292"/>
    <lineage>
        <taxon>Bacteria</taxon>
        <taxon>Candidatus Ratteibacteria</taxon>
    </lineage>
</organism>
<dbReference type="InterPro" id="IPR036724">
    <property type="entry name" value="Cobalamin-bd_sf"/>
</dbReference>
<protein>
    <submittedName>
        <fullName evidence="7">B12-binding domain-containing radical SAM protein</fullName>
    </submittedName>
</protein>
<dbReference type="CDD" id="cd02068">
    <property type="entry name" value="radical_SAM_B12_BD"/>
    <property type="match status" value="1"/>
</dbReference>
<dbReference type="Pfam" id="PF02310">
    <property type="entry name" value="B12-binding"/>
    <property type="match status" value="1"/>
</dbReference>
<dbReference type="InterPro" id="IPR023404">
    <property type="entry name" value="rSAM_horseshoe"/>
</dbReference>
<dbReference type="AlphaFoldDB" id="A0A2G9Y856"/>
<dbReference type="PANTHER" id="PTHR43409">
    <property type="entry name" value="ANAEROBIC MAGNESIUM-PROTOPORPHYRIN IX MONOMETHYL ESTER CYCLASE-RELATED"/>
    <property type="match status" value="1"/>
</dbReference>
<keyword evidence="2" id="KW-0949">S-adenosyl-L-methionine</keyword>
<dbReference type="InterPro" id="IPR006158">
    <property type="entry name" value="Cobalamin-bd"/>
</dbReference>
<evidence type="ECO:0000256" key="5">
    <source>
        <dbReference type="ARBA" id="ARBA00023014"/>
    </source>
</evidence>
<dbReference type="InterPro" id="IPR058240">
    <property type="entry name" value="rSAM_sf"/>
</dbReference>
<keyword evidence="5" id="KW-0411">Iron-sulfur</keyword>
<dbReference type="SUPFAM" id="SSF102114">
    <property type="entry name" value="Radical SAM enzymes"/>
    <property type="match status" value="1"/>
</dbReference>
<comment type="caution">
    <text evidence="7">The sequence shown here is derived from an EMBL/GenBank/DDBJ whole genome shotgun (WGS) entry which is preliminary data.</text>
</comment>
<dbReference type="PROSITE" id="PS51332">
    <property type="entry name" value="B12_BINDING"/>
    <property type="match status" value="1"/>
</dbReference>
<evidence type="ECO:0000313" key="8">
    <source>
        <dbReference type="Proteomes" id="UP000230392"/>
    </source>
</evidence>
<accession>A0A2G9Y856</accession>
<dbReference type="InterPro" id="IPR051198">
    <property type="entry name" value="BchE-like"/>
</dbReference>
<dbReference type="GO" id="GO:0005829">
    <property type="term" value="C:cytosol"/>
    <property type="evidence" value="ECO:0007669"/>
    <property type="project" value="TreeGrafter"/>
</dbReference>
<sequence>MVLLNPPFPYYASSQPPLGLAYLAAVSKMEGVDVKIIDAHAERLSLKEITGRILEYKPELLGITMSTPVFDLSVKISKAVKREISVFILVGGPHPSTLPEETLGSGAIDVVCRGEGEETLAEVFDYFLKEKPLEKILGISFLNKGESVSTPDRPPIKNLDDLPFPCWDGFPLDRYFSPARKMRLSLPIMTSRGCPAKCYFCYKGIFGSQYRFRSPRNVVNEIVYLKNRYHLQEFSIIDDNFSLLNKRSEEICNLIIERRLNLPWSLPNGIRASPLSENLFRLMKKSGCYRVF</sequence>
<dbReference type="PANTHER" id="PTHR43409:SF16">
    <property type="entry name" value="SLR0320 PROTEIN"/>
    <property type="match status" value="1"/>
</dbReference>
<evidence type="ECO:0000256" key="3">
    <source>
        <dbReference type="ARBA" id="ARBA00022723"/>
    </source>
</evidence>
<keyword evidence="4" id="KW-0408">Iron</keyword>
<dbReference type="SFLD" id="SFLDG01123">
    <property type="entry name" value="methyltransferase_(Class_B)"/>
    <property type="match status" value="1"/>
</dbReference>
<keyword evidence="3" id="KW-0479">Metal-binding</keyword>